<keyword evidence="1" id="KW-1133">Transmembrane helix</keyword>
<reference evidence="2 3" key="1">
    <citation type="submission" date="2017-04" db="EMBL/GenBank/DDBJ databases">
        <title>The complete genome sequence of Streptomyces albolongus YIM 101047, the producer of novel bafilomycins and novel odoriferous sesquiterpenoids.</title>
        <authorList>
            <person name="Yin M."/>
            <person name="Jiang Y."/>
        </authorList>
    </citation>
    <scope>NUCLEOTIDE SEQUENCE [LARGE SCALE GENOMIC DNA]</scope>
    <source>
        <strain evidence="2 3">YIM 101047</strain>
    </source>
</reference>
<organism evidence="2 3">
    <name type="scientific">Kitasatospora albolonga</name>
    <dbReference type="NCBI Taxonomy" id="68173"/>
    <lineage>
        <taxon>Bacteria</taxon>
        <taxon>Bacillati</taxon>
        <taxon>Actinomycetota</taxon>
        <taxon>Actinomycetes</taxon>
        <taxon>Kitasatosporales</taxon>
        <taxon>Streptomycetaceae</taxon>
        <taxon>Kitasatospora</taxon>
    </lineage>
</organism>
<evidence type="ECO:0008006" key="4">
    <source>
        <dbReference type="Google" id="ProtNLM"/>
    </source>
</evidence>
<keyword evidence="1" id="KW-0812">Transmembrane</keyword>
<accession>A0ABC8BYM6</accession>
<evidence type="ECO:0000313" key="3">
    <source>
        <dbReference type="Proteomes" id="UP000192251"/>
    </source>
</evidence>
<protein>
    <recommendedName>
        <fullName evidence="4">DUF4307 domain-containing protein</fullName>
    </recommendedName>
</protein>
<feature type="transmembrane region" description="Helical" evidence="1">
    <location>
        <begin position="25"/>
        <end position="45"/>
    </location>
</feature>
<dbReference type="AlphaFoldDB" id="A0ABC8BYM6"/>
<sequence length="139" mass="14832">MTAVRGTSPEGRYGRTDEQRTDRKLKIVGSVLGVGLLAMIAWIGFDYVGGKGISAELIKFEIASDVRTEAHLEVRKNSGTGGFCTVRALSKDGSEVGRKETRFEPGADRIDELVVMRTRARATAVELTGCTADGDAPAG</sequence>
<dbReference type="Proteomes" id="UP000192251">
    <property type="component" value="Chromosome"/>
</dbReference>
<gene>
    <name evidence="2" type="ORF">B7C62_23500</name>
</gene>
<keyword evidence="1" id="KW-0472">Membrane</keyword>
<dbReference type="EMBL" id="CP020563">
    <property type="protein sequence ID" value="ARF74865.1"/>
    <property type="molecule type" value="Genomic_DNA"/>
</dbReference>
<keyword evidence="3" id="KW-1185">Reference proteome</keyword>
<proteinExistence type="predicted"/>
<name>A0ABC8BYM6_9ACTN</name>
<dbReference type="Pfam" id="PF14155">
    <property type="entry name" value="DUF4307"/>
    <property type="match status" value="1"/>
</dbReference>
<evidence type="ECO:0000256" key="1">
    <source>
        <dbReference type="SAM" id="Phobius"/>
    </source>
</evidence>
<dbReference type="InterPro" id="IPR025443">
    <property type="entry name" value="DUF4307"/>
</dbReference>
<dbReference type="RefSeq" id="WP_084748918.1">
    <property type="nucleotide sequence ID" value="NZ_CP020563.1"/>
</dbReference>
<evidence type="ECO:0000313" key="2">
    <source>
        <dbReference type="EMBL" id="ARF74865.1"/>
    </source>
</evidence>
<dbReference type="KEGG" id="kab:B7C62_23500"/>